<evidence type="ECO:0000256" key="8">
    <source>
        <dbReference type="RuleBase" id="RU364068"/>
    </source>
</evidence>
<dbReference type="STRING" id="1004156.AYP45_09380"/>
<feature type="binding site" evidence="7">
    <location>
        <position position="80"/>
    </location>
    <ligand>
        <name>Mg(2+)</name>
        <dbReference type="ChEBI" id="CHEBI:18420"/>
        <label>1</label>
        <note>catalytic</note>
    </ligand>
</feature>
<dbReference type="GO" id="GO:0046872">
    <property type="term" value="F:metal ion binding"/>
    <property type="evidence" value="ECO:0007669"/>
    <property type="project" value="UniProtKB-KW"/>
</dbReference>
<evidence type="ECO:0000313" key="10">
    <source>
        <dbReference type="Proteomes" id="UP000189681"/>
    </source>
</evidence>
<dbReference type="InterPro" id="IPR022337">
    <property type="entry name" value="Inositol_monophosphatase_SuhB"/>
</dbReference>
<comment type="similarity">
    <text evidence="3 8">Belongs to the inositol monophosphatase superfamily.</text>
</comment>
<comment type="catalytic activity">
    <reaction evidence="1 8">
        <text>a myo-inositol phosphate + H2O = myo-inositol + phosphate</text>
        <dbReference type="Rhea" id="RHEA:24056"/>
        <dbReference type="ChEBI" id="CHEBI:15377"/>
        <dbReference type="ChEBI" id="CHEBI:17268"/>
        <dbReference type="ChEBI" id="CHEBI:43474"/>
        <dbReference type="ChEBI" id="CHEBI:84139"/>
        <dbReference type="EC" id="3.1.3.25"/>
    </reaction>
</comment>
<dbReference type="InterPro" id="IPR000760">
    <property type="entry name" value="Inositol_monophosphatase-like"/>
</dbReference>
<keyword evidence="4 7" id="KW-0479">Metal-binding</keyword>
<keyword evidence="6 7" id="KW-0460">Magnesium</keyword>
<evidence type="ECO:0000256" key="5">
    <source>
        <dbReference type="ARBA" id="ARBA00022801"/>
    </source>
</evidence>
<evidence type="ECO:0000256" key="3">
    <source>
        <dbReference type="ARBA" id="ARBA00009759"/>
    </source>
</evidence>
<dbReference type="GO" id="GO:0006020">
    <property type="term" value="P:inositol metabolic process"/>
    <property type="evidence" value="ECO:0007669"/>
    <property type="project" value="TreeGrafter"/>
</dbReference>
<dbReference type="GO" id="GO:0046854">
    <property type="term" value="P:phosphatidylinositol phosphate biosynthetic process"/>
    <property type="evidence" value="ECO:0007669"/>
    <property type="project" value="InterPro"/>
</dbReference>
<keyword evidence="5 8" id="KW-0378">Hydrolase</keyword>
<dbReference type="PROSITE" id="PS00629">
    <property type="entry name" value="IMP_1"/>
    <property type="match status" value="1"/>
</dbReference>
<evidence type="ECO:0000256" key="7">
    <source>
        <dbReference type="PIRSR" id="PIRSR600760-2"/>
    </source>
</evidence>
<evidence type="ECO:0000256" key="2">
    <source>
        <dbReference type="ARBA" id="ARBA00001946"/>
    </source>
</evidence>
<reference evidence="9 10" key="1">
    <citation type="journal article" date="2017" name="Water Res.">
        <title>Discovery and metagenomic analysis of an anammox bacterial enrichment related to Candidatus "Brocadia caroliniensis" in a full-scale glycerol-fed nitritation-denitritation separate centrate treatment process.</title>
        <authorList>
            <person name="Park H."/>
            <person name="Brotto A.C."/>
            <person name="van Loosdrecht M.C."/>
            <person name="Chandran K."/>
        </authorList>
    </citation>
    <scope>NUCLEOTIDE SEQUENCE [LARGE SCALE GENOMIC DNA]</scope>
    <source>
        <strain evidence="9">26THWARD</strain>
    </source>
</reference>
<feature type="binding site" evidence="7">
    <location>
        <position position="96"/>
    </location>
    <ligand>
        <name>Mg(2+)</name>
        <dbReference type="ChEBI" id="CHEBI:18420"/>
        <label>1</label>
        <note>catalytic</note>
    </ligand>
</feature>
<dbReference type="Proteomes" id="UP000189681">
    <property type="component" value="Unassembled WGS sequence"/>
</dbReference>
<dbReference type="GO" id="GO:0008934">
    <property type="term" value="F:inositol monophosphate 1-phosphatase activity"/>
    <property type="evidence" value="ECO:0007669"/>
    <property type="project" value="InterPro"/>
</dbReference>
<dbReference type="Pfam" id="PF00459">
    <property type="entry name" value="Inositol_P"/>
    <property type="match status" value="1"/>
</dbReference>
<dbReference type="InterPro" id="IPR033942">
    <property type="entry name" value="IMPase"/>
</dbReference>
<proteinExistence type="inferred from homology"/>
<sequence>MERTPYVKTNPDDLSHYLDVAREAALKAGVVLKEHFGKISTSMINEKAQNDYVTIVDKKSEDIIKDHIKSHFTNHDIMAEESPAERHSSRFLWIIDPLDGTMNYIHGLPSFAISIALAIEENLAMGLIYEPLRENLYSAIRGHGSFKNGKRIHVSSSETLRTILIATGFPFRIKDIIDPYLKVFKDLFLRAAGIRRGGSACLDLAHTAEGIFGGFFECALSPWDIAAGALLVEEAGGVVTDFAGKNQYLKTGNIIAAPGKFSVRCSRSFGQRFRINRHHPGRYHPQLFFTFFCRESYRAD</sequence>
<evidence type="ECO:0000256" key="1">
    <source>
        <dbReference type="ARBA" id="ARBA00001033"/>
    </source>
</evidence>
<dbReference type="SUPFAM" id="SSF56655">
    <property type="entry name" value="Carbohydrate phosphatase"/>
    <property type="match status" value="1"/>
</dbReference>
<name>A0A1V4ATJ8_9BACT</name>
<dbReference type="AlphaFoldDB" id="A0A1V4ATJ8"/>
<feature type="binding site" evidence="7">
    <location>
        <position position="224"/>
    </location>
    <ligand>
        <name>Mg(2+)</name>
        <dbReference type="ChEBI" id="CHEBI:18420"/>
        <label>1</label>
        <note>catalytic</note>
    </ligand>
</feature>
<dbReference type="FunFam" id="3.30.540.10:FF:000003">
    <property type="entry name" value="Inositol-1-monophosphatase"/>
    <property type="match status" value="1"/>
</dbReference>
<feature type="binding site" evidence="7">
    <location>
        <position position="99"/>
    </location>
    <ligand>
        <name>Mg(2+)</name>
        <dbReference type="ChEBI" id="CHEBI:18420"/>
        <label>1</label>
        <note>catalytic</note>
    </ligand>
</feature>
<dbReference type="Gene3D" id="3.40.190.80">
    <property type="match status" value="1"/>
</dbReference>
<feature type="binding site" evidence="7">
    <location>
        <position position="98"/>
    </location>
    <ligand>
        <name>Mg(2+)</name>
        <dbReference type="ChEBI" id="CHEBI:18420"/>
        <label>1</label>
        <note>catalytic</note>
    </ligand>
</feature>
<gene>
    <name evidence="9" type="ORF">AYP45_09380</name>
</gene>
<dbReference type="EMBL" id="AYTS01000084">
    <property type="protein sequence ID" value="OOP56406.1"/>
    <property type="molecule type" value="Genomic_DNA"/>
</dbReference>
<protein>
    <recommendedName>
        <fullName evidence="8">Inositol-1-monophosphatase</fullName>
        <ecNumber evidence="8">3.1.3.25</ecNumber>
    </recommendedName>
</protein>
<dbReference type="PANTHER" id="PTHR20854">
    <property type="entry name" value="INOSITOL MONOPHOSPHATASE"/>
    <property type="match status" value="1"/>
</dbReference>
<evidence type="ECO:0000256" key="4">
    <source>
        <dbReference type="ARBA" id="ARBA00022723"/>
    </source>
</evidence>
<dbReference type="EC" id="3.1.3.25" evidence="8"/>
<dbReference type="PRINTS" id="PR00377">
    <property type="entry name" value="IMPHPHTASES"/>
</dbReference>
<dbReference type="PRINTS" id="PR01959">
    <property type="entry name" value="SBIMPHPHTASE"/>
</dbReference>
<comment type="caution">
    <text evidence="9">The sequence shown here is derived from an EMBL/GenBank/DDBJ whole genome shotgun (WGS) entry which is preliminary data.</text>
</comment>
<organism evidence="9 10">
    <name type="scientific">Candidatus Brocadia carolinensis</name>
    <dbReference type="NCBI Taxonomy" id="1004156"/>
    <lineage>
        <taxon>Bacteria</taxon>
        <taxon>Pseudomonadati</taxon>
        <taxon>Planctomycetota</taxon>
        <taxon>Candidatus Brocadiia</taxon>
        <taxon>Candidatus Brocadiales</taxon>
        <taxon>Candidatus Brocadiaceae</taxon>
        <taxon>Candidatus Brocadia</taxon>
    </lineage>
</organism>
<comment type="cofactor">
    <cofactor evidence="2 7 8">
        <name>Mg(2+)</name>
        <dbReference type="ChEBI" id="CHEBI:18420"/>
    </cofactor>
</comment>
<evidence type="ECO:0000313" key="9">
    <source>
        <dbReference type="EMBL" id="OOP56406.1"/>
    </source>
</evidence>
<dbReference type="PANTHER" id="PTHR20854:SF4">
    <property type="entry name" value="INOSITOL-1-MONOPHOSPHATASE-RELATED"/>
    <property type="match status" value="1"/>
</dbReference>
<dbReference type="InterPro" id="IPR020583">
    <property type="entry name" value="Inositol_monoP_metal-BS"/>
</dbReference>
<evidence type="ECO:0000256" key="6">
    <source>
        <dbReference type="ARBA" id="ARBA00022842"/>
    </source>
</evidence>
<dbReference type="PROSITE" id="PS00630">
    <property type="entry name" value="IMP_2"/>
    <property type="match status" value="1"/>
</dbReference>
<dbReference type="InterPro" id="IPR020550">
    <property type="entry name" value="Inositol_monophosphatase_CS"/>
</dbReference>
<dbReference type="GO" id="GO:0007165">
    <property type="term" value="P:signal transduction"/>
    <property type="evidence" value="ECO:0007669"/>
    <property type="project" value="TreeGrafter"/>
</dbReference>
<accession>A0A1V4ATJ8</accession>
<dbReference type="CDD" id="cd01639">
    <property type="entry name" value="IMPase"/>
    <property type="match status" value="1"/>
</dbReference>
<dbReference type="Gene3D" id="3.30.540.10">
    <property type="entry name" value="Fructose-1,6-Bisphosphatase, subunit A, domain 1"/>
    <property type="match status" value="1"/>
</dbReference>